<dbReference type="GO" id="GO:0003700">
    <property type="term" value="F:DNA-binding transcription factor activity"/>
    <property type="evidence" value="ECO:0007669"/>
    <property type="project" value="InterPro"/>
</dbReference>
<dbReference type="PANTHER" id="PTHR22952:SF408">
    <property type="entry name" value="BZIP DOMAIN-CONTAINING PROTEIN"/>
    <property type="match status" value="1"/>
</dbReference>
<keyword evidence="2" id="KW-0238">DNA-binding</keyword>
<dbReference type="Proteomes" id="UP000655225">
    <property type="component" value="Unassembled WGS sequence"/>
</dbReference>
<dbReference type="InterPro" id="IPR043452">
    <property type="entry name" value="BZIP46-like"/>
</dbReference>
<dbReference type="AlphaFoldDB" id="A0A835DVJ1"/>
<dbReference type="PROSITE" id="PS00036">
    <property type="entry name" value="BZIP_BASIC"/>
    <property type="match status" value="1"/>
</dbReference>
<evidence type="ECO:0000256" key="1">
    <source>
        <dbReference type="ARBA" id="ARBA00004123"/>
    </source>
</evidence>
<name>A0A835DVJ1_TETSI</name>
<dbReference type="InterPro" id="IPR046347">
    <property type="entry name" value="bZIP_sf"/>
</dbReference>
<feature type="domain" description="BZIP" evidence="4">
    <location>
        <begin position="152"/>
        <end position="201"/>
    </location>
</feature>
<comment type="subcellular location">
    <subcellularLocation>
        <location evidence="1">Nucleus</location>
    </subcellularLocation>
</comment>
<dbReference type="GO" id="GO:0003677">
    <property type="term" value="F:DNA binding"/>
    <property type="evidence" value="ECO:0007669"/>
    <property type="project" value="UniProtKB-KW"/>
</dbReference>
<dbReference type="Gene3D" id="1.20.5.170">
    <property type="match status" value="1"/>
</dbReference>
<dbReference type="PANTHER" id="PTHR22952">
    <property type="entry name" value="CAMP-RESPONSE ELEMENT BINDING PROTEIN-RELATED"/>
    <property type="match status" value="1"/>
</dbReference>
<keyword evidence="3" id="KW-0539">Nucleus</keyword>
<dbReference type="InterPro" id="IPR004827">
    <property type="entry name" value="bZIP"/>
</dbReference>
<dbReference type="GO" id="GO:0045893">
    <property type="term" value="P:positive regulation of DNA-templated transcription"/>
    <property type="evidence" value="ECO:0007669"/>
    <property type="project" value="InterPro"/>
</dbReference>
<dbReference type="EMBL" id="JABCRI010000001">
    <property type="protein sequence ID" value="KAF8414289.1"/>
    <property type="molecule type" value="Genomic_DNA"/>
</dbReference>
<sequence>MFPLYPTYEDETKPLQFCMPPLGMGLQGVTQFQTPILVQNLIKPANYPLGEALADFENYNEIQSNGMRTKRQTSIDETQFFVGDGSGSNQFQLNVIGSVTEPVRTAGLGVGNRGVCFFPNYQYQLVNGFTVGCADEVSTQRQVGENLMDAAAERRRRRMIKNRESAARSRARRQAYNAQLLLEIKKLKKENEVVRKVLQILLSITRMEHIKIRSGLLRTFSAPS</sequence>
<evidence type="ECO:0000259" key="4">
    <source>
        <dbReference type="PROSITE" id="PS50217"/>
    </source>
</evidence>
<dbReference type="PROSITE" id="PS50217">
    <property type="entry name" value="BZIP"/>
    <property type="match status" value="1"/>
</dbReference>
<comment type="caution">
    <text evidence="5">The sequence shown here is derived from an EMBL/GenBank/DDBJ whole genome shotgun (WGS) entry which is preliminary data.</text>
</comment>
<keyword evidence="6" id="KW-1185">Reference proteome</keyword>
<gene>
    <name evidence="5" type="ORF">HHK36_002291</name>
</gene>
<dbReference type="Pfam" id="PF00170">
    <property type="entry name" value="bZIP_1"/>
    <property type="match status" value="1"/>
</dbReference>
<evidence type="ECO:0000256" key="2">
    <source>
        <dbReference type="ARBA" id="ARBA00023125"/>
    </source>
</evidence>
<evidence type="ECO:0000313" key="6">
    <source>
        <dbReference type="Proteomes" id="UP000655225"/>
    </source>
</evidence>
<dbReference type="OMA" id="EVPQKAH"/>
<dbReference type="GO" id="GO:0005634">
    <property type="term" value="C:nucleus"/>
    <property type="evidence" value="ECO:0007669"/>
    <property type="project" value="UniProtKB-SubCell"/>
</dbReference>
<evidence type="ECO:0000256" key="3">
    <source>
        <dbReference type="ARBA" id="ARBA00023242"/>
    </source>
</evidence>
<reference evidence="5 6" key="1">
    <citation type="submission" date="2020-04" db="EMBL/GenBank/DDBJ databases">
        <title>Plant Genome Project.</title>
        <authorList>
            <person name="Zhang R.-G."/>
        </authorList>
    </citation>
    <scope>NUCLEOTIDE SEQUENCE [LARGE SCALE GENOMIC DNA]</scope>
    <source>
        <strain evidence="5">YNK0</strain>
        <tissue evidence="5">Leaf</tissue>
    </source>
</reference>
<organism evidence="5 6">
    <name type="scientific">Tetracentron sinense</name>
    <name type="common">Spur-leaf</name>
    <dbReference type="NCBI Taxonomy" id="13715"/>
    <lineage>
        <taxon>Eukaryota</taxon>
        <taxon>Viridiplantae</taxon>
        <taxon>Streptophyta</taxon>
        <taxon>Embryophyta</taxon>
        <taxon>Tracheophyta</taxon>
        <taxon>Spermatophyta</taxon>
        <taxon>Magnoliopsida</taxon>
        <taxon>Trochodendrales</taxon>
        <taxon>Trochodendraceae</taxon>
        <taxon>Tetracentron</taxon>
    </lineage>
</organism>
<proteinExistence type="predicted"/>
<accession>A0A835DVJ1</accession>
<dbReference type="SMART" id="SM00338">
    <property type="entry name" value="BRLZ"/>
    <property type="match status" value="1"/>
</dbReference>
<dbReference type="SUPFAM" id="SSF57959">
    <property type="entry name" value="Leucine zipper domain"/>
    <property type="match status" value="1"/>
</dbReference>
<evidence type="ECO:0000313" key="5">
    <source>
        <dbReference type="EMBL" id="KAF8414289.1"/>
    </source>
</evidence>
<protein>
    <recommendedName>
        <fullName evidence="4">BZIP domain-containing protein</fullName>
    </recommendedName>
</protein>